<keyword evidence="2" id="KW-0812">Transmembrane</keyword>
<feature type="compositionally biased region" description="Basic and acidic residues" evidence="1">
    <location>
        <begin position="68"/>
        <end position="78"/>
    </location>
</feature>
<proteinExistence type="predicted"/>
<sequence length="78" mass="8615">MGLAAFAFFIVPYMLLAVWLFRLPSALRMGVPPTPWRPLTQFPDPARDQQGMENHANSGDNHGAHMTGGDKHEPMVVA</sequence>
<gene>
    <name evidence="3" type="ORF">QO012_001454</name>
</gene>
<evidence type="ECO:0000256" key="1">
    <source>
        <dbReference type="SAM" id="MobiDB-lite"/>
    </source>
</evidence>
<evidence type="ECO:0000256" key="2">
    <source>
        <dbReference type="SAM" id="Phobius"/>
    </source>
</evidence>
<keyword evidence="4" id="KW-1185">Reference proteome</keyword>
<evidence type="ECO:0000313" key="3">
    <source>
        <dbReference type="EMBL" id="MDQ0446963.1"/>
    </source>
</evidence>
<name>A0ABU0HX91_9HYPH</name>
<protein>
    <submittedName>
        <fullName evidence="3">Uncharacterized protein</fullName>
    </submittedName>
</protein>
<accession>A0ABU0HX91</accession>
<feature type="region of interest" description="Disordered" evidence="1">
    <location>
        <begin position="38"/>
        <end position="78"/>
    </location>
</feature>
<comment type="caution">
    <text evidence="3">The sequence shown here is derived from an EMBL/GenBank/DDBJ whole genome shotgun (WGS) entry which is preliminary data.</text>
</comment>
<feature type="compositionally biased region" description="Polar residues" evidence="1">
    <location>
        <begin position="51"/>
        <end position="60"/>
    </location>
</feature>
<organism evidence="3 4">
    <name type="scientific">Methylobacterium aerolatum</name>
    <dbReference type="NCBI Taxonomy" id="418708"/>
    <lineage>
        <taxon>Bacteria</taxon>
        <taxon>Pseudomonadati</taxon>
        <taxon>Pseudomonadota</taxon>
        <taxon>Alphaproteobacteria</taxon>
        <taxon>Hyphomicrobiales</taxon>
        <taxon>Methylobacteriaceae</taxon>
        <taxon>Methylobacterium</taxon>
    </lineage>
</organism>
<dbReference type="EMBL" id="JAUSVP010000003">
    <property type="protein sequence ID" value="MDQ0446963.1"/>
    <property type="molecule type" value="Genomic_DNA"/>
</dbReference>
<keyword evidence="2" id="KW-1133">Transmembrane helix</keyword>
<dbReference type="Proteomes" id="UP001231124">
    <property type="component" value="Unassembled WGS sequence"/>
</dbReference>
<evidence type="ECO:0000313" key="4">
    <source>
        <dbReference type="Proteomes" id="UP001231124"/>
    </source>
</evidence>
<reference evidence="3 4" key="1">
    <citation type="submission" date="2023-07" db="EMBL/GenBank/DDBJ databases">
        <title>Genomic Encyclopedia of Type Strains, Phase IV (KMG-IV): sequencing the most valuable type-strain genomes for metagenomic binning, comparative biology and taxonomic classification.</title>
        <authorList>
            <person name="Goeker M."/>
        </authorList>
    </citation>
    <scope>NUCLEOTIDE SEQUENCE [LARGE SCALE GENOMIC DNA]</scope>
    <source>
        <strain evidence="3 4">DSM 19013</strain>
    </source>
</reference>
<dbReference type="RefSeq" id="WP_238207200.1">
    <property type="nucleotide sequence ID" value="NZ_BPQE01000032.1"/>
</dbReference>
<feature type="transmembrane region" description="Helical" evidence="2">
    <location>
        <begin position="6"/>
        <end position="23"/>
    </location>
</feature>
<keyword evidence="2" id="KW-0472">Membrane</keyword>